<keyword evidence="13" id="KW-0326">Glycosidase</keyword>
<keyword evidence="12" id="KW-0234">DNA repair</keyword>
<evidence type="ECO:0000256" key="11">
    <source>
        <dbReference type="ARBA" id="ARBA00023014"/>
    </source>
</evidence>
<keyword evidence="7" id="KW-0479">Metal-binding</keyword>
<dbReference type="InterPro" id="IPR000445">
    <property type="entry name" value="HhH_motif"/>
</dbReference>
<evidence type="ECO:0000256" key="7">
    <source>
        <dbReference type="ARBA" id="ARBA00022723"/>
    </source>
</evidence>
<sequence>MFKKLLEWSKDAYIDLPWRRDRTVYKTLVSEIMLQQTTVGTVQNHFERFLKIYPDVHALSKTSEEEICVAWKGLGYYRRARNLRKAAIDIVENYDGKIPGNYEDLITITGVGEYTANAILSIGQNKNALAIDANIERVVSRIYGIQGKKGPKLQKLLKKKFEEGEFREINKCGGREINEALMDLGRIYCQARSANCLGCPVKKKCIAGNAKDPLEYPEIPVKKIAKTYELELLRIIVNENNSILGYKKSDDEWLAGQVECPTFILKSEDKNLMQYPHLDKKLSYKKLKKYKTAITKYKITNYILELSTQEFKDRFSGKFRKYKLTDKLNISTATTKALAKLS</sequence>
<dbReference type="Pfam" id="PF00730">
    <property type="entry name" value="HhH-GPD"/>
    <property type="match status" value="1"/>
</dbReference>
<dbReference type="SMART" id="SM00478">
    <property type="entry name" value="ENDO3c"/>
    <property type="match status" value="1"/>
</dbReference>
<keyword evidence="11" id="KW-0411">Iron-sulfur</keyword>
<evidence type="ECO:0000256" key="4">
    <source>
        <dbReference type="ARBA" id="ARBA00008343"/>
    </source>
</evidence>
<evidence type="ECO:0000256" key="12">
    <source>
        <dbReference type="ARBA" id="ARBA00023204"/>
    </source>
</evidence>
<keyword evidence="8" id="KW-0227">DNA damage</keyword>
<keyword evidence="9" id="KW-0378">Hydrolase</keyword>
<organism evidence="15 16">
    <name type="scientific">Halobacteriovorax vibrionivorans</name>
    <dbReference type="NCBI Taxonomy" id="2152716"/>
    <lineage>
        <taxon>Bacteria</taxon>
        <taxon>Pseudomonadati</taxon>
        <taxon>Bdellovibrionota</taxon>
        <taxon>Bacteriovoracia</taxon>
        <taxon>Bacteriovoracales</taxon>
        <taxon>Halobacteriovoraceae</taxon>
        <taxon>Halobacteriovorax</taxon>
    </lineage>
</organism>
<dbReference type="CDD" id="cd00056">
    <property type="entry name" value="ENDO3c"/>
    <property type="match status" value="1"/>
</dbReference>
<evidence type="ECO:0000256" key="9">
    <source>
        <dbReference type="ARBA" id="ARBA00022801"/>
    </source>
</evidence>
<comment type="similarity">
    <text evidence="4">Belongs to the Nth/MutY family.</text>
</comment>
<protein>
    <recommendedName>
        <fullName evidence="6">Adenine DNA glycosylase</fullName>
        <ecNumber evidence="5">3.2.2.31</ecNumber>
    </recommendedName>
</protein>
<evidence type="ECO:0000256" key="10">
    <source>
        <dbReference type="ARBA" id="ARBA00023004"/>
    </source>
</evidence>
<feature type="domain" description="HhH-GPD" evidence="14">
    <location>
        <begin position="33"/>
        <end position="187"/>
    </location>
</feature>
<comment type="function">
    <text evidence="3">Adenine glycosylase active on G-A mispairs. MutY also corrects error-prone DNA synthesis past GO lesions which are due to the oxidatively damaged form of guanine: 7,8-dihydro-8-oxoguanine (8-oxo-dGTP).</text>
</comment>
<dbReference type="InterPro" id="IPR023170">
    <property type="entry name" value="HhH_base_excis_C"/>
</dbReference>
<dbReference type="RefSeq" id="WP_114705786.1">
    <property type="nucleotide sequence ID" value="NZ_QDKL01000001.1"/>
</dbReference>
<dbReference type="InterPro" id="IPR044298">
    <property type="entry name" value="MIG/MutY"/>
</dbReference>
<evidence type="ECO:0000259" key="14">
    <source>
        <dbReference type="SMART" id="SM00478"/>
    </source>
</evidence>
<dbReference type="PANTHER" id="PTHR42944:SF1">
    <property type="entry name" value="ADENINE DNA GLYCOSYLASE"/>
    <property type="match status" value="1"/>
</dbReference>
<dbReference type="InterPro" id="IPR011257">
    <property type="entry name" value="DNA_glycosylase"/>
</dbReference>
<evidence type="ECO:0000256" key="5">
    <source>
        <dbReference type="ARBA" id="ARBA00012045"/>
    </source>
</evidence>
<dbReference type="InterPro" id="IPR003265">
    <property type="entry name" value="HhH-GPD_domain"/>
</dbReference>
<comment type="caution">
    <text evidence="15">The sequence shown here is derived from an EMBL/GenBank/DDBJ whole genome shotgun (WGS) entry which is preliminary data.</text>
</comment>
<evidence type="ECO:0000256" key="3">
    <source>
        <dbReference type="ARBA" id="ARBA00002933"/>
    </source>
</evidence>
<keyword evidence="16" id="KW-1185">Reference proteome</keyword>
<dbReference type="SUPFAM" id="SSF48150">
    <property type="entry name" value="DNA-glycosylase"/>
    <property type="match status" value="1"/>
</dbReference>
<proteinExistence type="inferred from homology"/>
<evidence type="ECO:0000313" key="15">
    <source>
        <dbReference type="EMBL" id="RZF22842.1"/>
    </source>
</evidence>
<dbReference type="Proteomes" id="UP000443582">
    <property type="component" value="Unassembled WGS sequence"/>
</dbReference>
<dbReference type="PANTHER" id="PTHR42944">
    <property type="entry name" value="ADENINE DNA GLYCOSYLASE"/>
    <property type="match status" value="1"/>
</dbReference>
<evidence type="ECO:0000256" key="6">
    <source>
        <dbReference type="ARBA" id="ARBA00022023"/>
    </source>
</evidence>
<accession>A0ABY0IJN3</accession>
<comment type="catalytic activity">
    <reaction evidence="1">
        <text>Hydrolyzes free adenine bases from 7,8-dihydro-8-oxoguanine:adenine mismatched double-stranded DNA, leaving an apurinic site.</text>
        <dbReference type="EC" id="3.2.2.31"/>
    </reaction>
</comment>
<dbReference type="Gene3D" id="1.10.1670.10">
    <property type="entry name" value="Helix-hairpin-Helix base-excision DNA repair enzymes (C-terminal)"/>
    <property type="match status" value="1"/>
</dbReference>
<comment type="cofactor">
    <cofactor evidence="2">
        <name>[4Fe-4S] cluster</name>
        <dbReference type="ChEBI" id="CHEBI:49883"/>
    </cofactor>
</comment>
<evidence type="ECO:0000256" key="1">
    <source>
        <dbReference type="ARBA" id="ARBA00000843"/>
    </source>
</evidence>
<evidence type="ECO:0000313" key="16">
    <source>
        <dbReference type="Proteomes" id="UP000443582"/>
    </source>
</evidence>
<evidence type="ECO:0000256" key="2">
    <source>
        <dbReference type="ARBA" id="ARBA00001966"/>
    </source>
</evidence>
<dbReference type="EMBL" id="QDKL01000001">
    <property type="protein sequence ID" value="RZF22842.1"/>
    <property type="molecule type" value="Genomic_DNA"/>
</dbReference>
<reference evidence="16" key="1">
    <citation type="journal article" date="2019" name="Int. J. Syst. Evol. Microbiol.">
        <title>Halobacteriovorax valvorus sp. nov., a novel prokaryotic predator isolated from coastal seawater of China.</title>
        <authorList>
            <person name="Chen M.-X."/>
        </authorList>
    </citation>
    <scope>NUCLEOTIDE SEQUENCE [LARGE SCALE GENOMIC DNA]</scope>
    <source>
        <strain evidence="16">BL9</strain>
    </source>
</reference>
<dbReference type="Pfam" id="PF00633">
    <property type="entry name" value="HHH"/>
    <property type="match status" value="1"/>
</dbReference>
<dbReference type="Gene3D" id="1.10.340.30">
    <property type="entry name" value="Hypothetical protein, domain 2"/>
    <property type="match status" value="1"/>
</dbReference>
<gene>
    <name evidence="15" type="ORF">DAY19_03455</name>
</gene>
<evidence type="ECO:0000256" key="13">
    <source>
        <dbReference type="ARBA" id="ARBA00023295"/>
    </source>
</evidence>
<dbReference type="EC" id="3.2.2.31" evidence="5"/>
<name>A0ABY0IJN3_9BACT</name>
<evidence type="ECO:0000256" key="8">
    <source>
        <dbReference type="ARBA" id="ARBA00022763"/>
    </source>
</evidence>
<keyword evidence="10" id="KW-0408">Iron</keyword>